<dbReference type="RefSeq" id="WP_385858990.1">
    <property type="nucleotide sequence ID" value="NZ_JBHMAR010000013.1"/>
</dbReference>
<evidence type="ECO:0000256" key="1">
    <source>
        <dbReference type="SAM" id="MobiDB-lite"/>
    </source>
</evidence>
<sequence length="564" mass="62671">MTDPVAARRAAKAAERERLARARERQGHGSGTMSGFGRRKWRWVGVDGTEAVDAVLALLTETVAAPGVPDDQRAVLQQALAGDPPRETLLPAVRTALTALPPESVLRHLRALWAGGVRWLNEAGSERCRLLCSPAPGVELLDKRAHTVTGGPAYSLFATAATRGAIPVPNRHLDELLSLAPLPVLDDLIDHGGLMPEDEPWTRRDNPQENLYLRARLTPGTIRPEEAERLHWTAYLRRRAFLQSEALVRQEPDDVWDLLYDVVVDGDLTAVDALDAALPRPQQIELRDIRSGALTGQWPLAITEDRGLWQLLYALWQPADYVDAGRSPFYALVALNRAYDLVKAGDLEAAARQARSLVRTSDRERRVPEELVQEGCAIAAYTAVEQSQQLTTPSQRDKLLDAAEEYAVKAAELGGEAAERNLRILRVWRATRRNDRGPFTNPFLAIGLDHGSARWEERCREIFRETVGDPAAQSRLNESEGRIRTALRGDAGWDVFYRLPLAPSRYVMPTEAPQHLVPPQEPLPRRTPDLGGAELEAIRVRAAVELLDDFRTTAPRVDRHSTAR</sequence>
<feature type="compositionally biased region" description="Basic and acidic residues" evidence="1">
    <location>
        <begin position="12"/>
        <end position="27"/>
    </location>
</feature>
<proteinExistence type="predicted"/>
<protein>
    <submittedName>
        <fullName evidence="2">Uncharacterized protein</fullName>
    </submittedName>
</protein>
<dbReference type="Proteomes" id="UP001589703">
    <property type="component" value="Unassembled WGS sequence"/>
</dbReference>
<comment type="caution">
    <text evidence="2">The sequence shown here is derived from an EMBL/GenBank/DDBJ whole genome shotgun (WGS) entry which is preliminary data.</text>
</comment>
<feature type="region of interest" description="Disordered" evidence="1">
    <location>
        <begin position="1"/>
        <end position="34"/>
    </location>
</feature>
<evidence type="ECO:0000313" key="3">
    <source>
        <dbReference type="Proteomes" id="UP001589703"/>
    </source>
</evidence>
<accession>A0ABV5VE71</accession>
<name>A0ABV5VE71_9ACTN</name>
<reference evidence="2 3" key="1">
    <citation type="submission" date="2024-09" db="EMBL/GenBank/DDBJ databases">
        <authorList>
            <person name="Sun Q."/>
            <person name="Mori K."/>
        </authorList>
    </citation>
    <scope>NUCLEOTIDE SEQUENCE [LARGE SCALE GENOMIC DNA]</scope>
    <source>
        <strain evidence="2 3">JCM 10918</strain>
    </source>
</reference>
<keyword evidence="3" id="KW-1185">Reference proteome</keyword>
<evidence type="ECO:0000313" key="2">
    <source>
        <dbReference type="EMBL" id="MFB9736124.1"/>
    </source>
</evidence>
<dbReference type="EMBL" id="JBHMAR010000013">
    <property type="protein sequence ID" value="MFB9736124.1"/>
    <property type="molecule type" value="Genomic_DNA"/>
</dbReference>
<gene>
    <name evidence="2" type="ORF">ACFFRO_13465</name>
</gene>
<organism evidence="2 3">
    <name type="scientific">Streptomyces thermocoprophilus</name>
    <dbReference type="NCBI Taxonomy" id="78356"/>
    <lineage>
        <taxon>Bacteria</taxon>
        <taxon>Bacillati</taxon>
        <taxon>Actinomycetota</taxon>
        <taxon>Actinomycetes</taxon>
        <taxon>Kitasatosporales</taxon>
        <taxon>Streptomycetaceae</taxon>
        <taxon>Streptomyces</taxon>
    </lineage>
</organism>